<evidence type="ECO:0000313" key="9">
    <source>
        <dbReference type="Proteomes" id="UP000325672"/>
    </source>
</evidence>
<organism evidence="8 9">
    <name type="scientific">Aspergillus pseudotamarii</name>
    <dbReference type="NCBI Taxonomy" id="132259"/>
    <lineage>
        <taxon>Eukaryota</taxon>
        <taxon>Fungi</taxon>
        <taxon>Dikarya</taxon>
        <taxon>Ascomycota</taxon>
        <taxon>Pezizomycotina</taxon>
        <taxon>Eurotiomycetes</taxon>
        <taxon>Eurotiomycetidae</taxon>
        <taxon>Eurotiales</taxon>
        <taxon>Aspergillaceae</taxon>
        <taxon>Aspergillus</taxon>
        <taxon>Aspergillus subgen. Circumdati</taxon>
    </lineage>
</organism>
<dbReference type="Pfam" id="PF00172">
    <property type="entry name" value="Zn_clus"/>
    <property type="match status" value="1"/>
</dbReference>
<evidence type="ECO:0000256" key="2">
    <source>
        <dbReference type="ARBA" id="ARBA00022833"/>
    </source>
</evidence>
<dbReference type="SMART" id="SM00066">
    <property type="entry name" value="GAL4"/>
    <property type="match status" value="1"/>
</dbReference>
<dbReference type="InterPro" id="IPR036864">
    <property type="entry name" value="Zn2-C6_fun-type_DNA-bd_sf"/>
</dbReference>
<dbReference type="RefSeq" id="XP_031911414.1">
    <property type="nucleotide sequence ID" value="XM_032055153.1"/>
</dbReference>
<keyword evidence="4" id="KW-0238">DNA-binding</keyword>
<dbReference type="GeneID" id="43639363"/>
<evidence type="ECO:0000256" key="3">
    <source>
        <dbReference type="ARBA" id="ARBA00023015"/>
    </source>
</evidence>
<dbReference type="PROSITE" id="PS00463">
    <property type="entry name" value="ZN2_CY6_FUNGAL_1"/>
    <property type="match status" value="1"/>
</dbReference>
<evidence type="ECO:0000313" key="8">
    <source>
        <dbReference type="EMBL" id="KAE8135351.1"/>
    </source>
</evidence>
<evidence type="ECO:0000256" key="1">
    <source>
        <dbReference type="ARBA" id="ARBA00022723"/>
    </source>
</evidence>
<keyword evidence="2" id="KW-0862">Zinc</keyword>
<evidence type="ECO:0000256" key="6">
    <source>
        <dbReference type="ARBA" id="ARBA00023242"/>
    </source>
</evidence>
<name>A0A5N6SNR5_ASPPS</name>
<dbReference type="InterPro" id="IPR021858">
    <property type="entry name" value="Fun_TF"/>
</dbReference>
<keyword evidence="9" id="KW-1185">Reference proteome</keyword>
<keyword evidence="6" id="KW-0539">Nucleus</keyword>
<dbReference type="AlphaFoldDB" id="A0A5N6SNR5"/>
<evidence type="ECO:0000259" key="7">
    <source>
        <dbReference type="PROSITE" id="PS50048"/>
    </source>
</evidence>
<gene>
    <name evidence="8" type="ORF">BDV38DRAFT_252651</name>
</gene>
<dbReference type="CDD" id="cd00067">
    <property type="entry name" value="GAL4"/>
    <property type="match status" value="1"/>
</dbReference>
<dbReference type="PANTHER" id="PTHR36206">
    <property type="entry name" value="ASPERCRYPTIN BIOSYNTHESIS CLUSTER-SPECIFIC TRANSCRIPTION REGULATOR ATNN-RELATED"/>
    <property type="match status" value="1"/>
</dbReference>
<dbReference type="Gene3D" id="4.10.240.10">
    <property type="entry name" value="Zn(2)-C6 fungal-type DNA-binding domain"/>
    <property type="match status" value="1"/>
</dbReference>
<keyword evidence="1" id="KW-0479">Metal-binding</keyword>
<keyword evidence="3" id="KW-0805">Transcription regulation</keyword>
<evidence type="ECO:0000256" key="4">
    <source>
        <dbReference type="ARBA" id="ARBA00023125"/>
    </source>
</evidence>
<dbReference type="GO" id="GO:0009893">
    <property type="term" value="P:positive regulation of metabolic process"/>
    <property type="evidence" value="ECO:0007669"/>
    <property type="project" value="UniProtKB-ARBA"/>
</dbReference>
<proteinExistence type="predicted"/>
<dbReference type="Proteomes" id="UP000325672">
    <property type="component" value="Unassembled WGS sequence"/>
</dbReference>
<dbReference type="SUPFAM" id="SSF57701">
    <property type="entry name" value="Zn2/Cys6 DNA-binding domain"/>
    <property type="match status" value="1"/>
</dbReference>
<dbReference type="GO" id="GO:0003677">
    <property type="term" value="F:DNA binding"/>
    <property type="evidence" value="ECO:0007669"/>
    <property type="project" value="UniProtKB-KW"/>
</dbReference>
<dbReference type="OrthoDB" id="2593732at2759"/>
<dbReference type="Pfam" id="PF11951">
    <property type="entry name" value="Fungal_trans_2"/>
    <property type="match status" value="1"/>
</dbReference>
<accession>A0A5N6SNR5</accession>
<evidence type="ECO:0000256" key="5">
    <source>
        <dbReference type="ARBA" id="ARBA00023163"/>
    </source>
</evidence>
<feature type="domain" description="Zn(2)-C6 fungal-type" evidence="7">
    <location>
        <begin position="16"/>
        <end position="44"/>
    </location>
</feature>
<dbReference type="EMBL" id="ML743594">
    <property type="protein sequence ID" value="KAE8135351.1"/>
    <property type="molecule type" value="Genomic_DNA"/>
</dbReference>
<dbReference type="PROSITE" id="PS50048">
    <property type="entry name" value="ZN2_CY6_FUNGAL_2"/>
    <property type="match status" value="1"/>
</dbReference>
<dbReference type="GO" id="GO:0008270">
    <property type="term" value="F:zinc ion binding"/>
    <property type="evidence" value="ECO:0007669"/>
    <property type="project" value="InterPro"/>
</dbReference>
<feature type="non-terminal residue" evidence="8">
    <location>
        <position position="521"/>
    </location>
</feature>
<reference evidence="8 9" key="1">
    <citation type="submission" date="2019-04" db="EMBL/GenBank/DDBJ databases">
        <title>Friends and foes A comparative genomics study of 23 Aspergillus species from section Flavi.</title>
        <authorList>
            <consortium name="DOE Joint Genome Institute"/>
            <person name="Kjaerbolling I."/>
            <person name="Vesth T."/>
            <person name="Frisvad J.C."/>
            <person name="Nybo J.L."/>
            <person name="Theobald S."/>
            <person name="Kildgaard S."/>
            <person name="Isbrandt T."/>
            <person name="Kuo A."/>
            <person name="Sato A."/>
            <person name="Lyhne E.K."/>
            <person name="Kogle M.E."/>
            <person name="Wiebenga A."/>
            <person name="Kun R.S."/>
            <person name="Lubbers R.J."/>
            <person name="Makela M.R."/>
            <person name="Barry K."/>
            <person name="Chovatia M."/>
            <person name="Clum A."/>
            <person name="Daum C."/>
            <person name="Haridas S."/>
            <person name="He G."/>
            <person name="LaButti K."/>
            <person name="Lipzen A."/>
            <person name="Mondo S."/>
            <person name="Riley R."/>
            <person name="Salamov A."/>
            <person name="Simmons B.A."/>
            <person name="Magnuson J.K."/>
            <person name="Henrissat B."/>
            <person name="Mortensen U.H."/>
            <person name="Larsen T.O."/>
            <person name="Devries R.P."/>
            <person name="Grigoriev I.V."/>
            <person name="Machida M."/>
            <person name="Baker S.E."/>
            <person name="Andersen M.R."/>
        </authorList>
    </citation>
    <scope>NUCLEOTIDE SEQUENCE [LARGE SCALE GENOMIC DNA]</scope>
    <source>
        <strain evidence="8 9">CBS 117625</strain>
    </source>
</reference>
<dbReference type="GO" id="GO:0000981">
    <property type="term" value="F:DNA-binding transcription factor activity, RNA polymerase II-specific"/>
    <property type="evidence" value="ECO:0007669"/>
    <property type="project" value="InterPro"/>
</dbReference>
<dbReference type="InterPro" id="IPR001138">
    <property type="entry name" value="Zn2Cys6_DnaBD"/>
</dbReference>
<dbReference type="PANTHER" id="PTHR36206:SF16">
    <property type="entry name" value="TRANSCRIPTION FACTOR DOMAIN-CONTAINING PROTEIN-RELATED"/>
    <property type="match status" value="1"/>
</dbReference>
<keyword evidence="5" id="KW-0804">Transcription</keyword>
<dbReference type="InterPro" id="IPR052360">
    <property type="entry name" value="Transcr_Regulatory_Proteins"/>
</dbReference>
<protein>
    <submittedName>
        <fullName evidence="8">C6 zinc finger domain protein</fullName>
    </submittedName>
</protein>
<sequence length="521" mass="59049">MLSTRRKAYAKRSRTGCRTCRARHVKCDESPGACQNCISTGRTCGGYEVHRLPRGRASKKIPIEYSILPRIAHGLCWVVTSDESRCLSFFQHRSIPGLVGFYDSPLWQHLVLQMSYSEPAVYHAVVALGAINHAQEKTGIPRPGQPRQNIWYQFALEQSARSITLLNKRRMSQDPKLQEVILVCCLLYITCELLRGHYDNACAHIFGGLQILKELNIRRRISGVCVSPVEQCVVETFLHLQMQSAFFGTGAPLTVDRDLVYEQSYEEYLLIFRSLENSRLASNPLLHTAFPFVSYCMRRSDADIMAEYGTLQQTQLQLLSYLTRFLRLLKLLSDESYRSLNDKEQLEVDMTNLLCVTAVHALKTCLCSKSSPLPQDLVLGSRTLLSLAEAATSKFQARPTIMLDSTIVPALFFAAFRCPDYGVRWRAIDLLRSWEHSEGFLNAAVVADVLEQNLRIELNHLRETKVSTCRLLPPRLSFVTKRHGQSFARMSYMVGETEITRWLNLGTTSFLYASLGTVQSS</sequence>